<dbReference type="Pfam" id="PF13847">
    <property type="entry name" value="Methyltransf_31"/>
    <property type="match status" value="1"/>
</dbReference>
<reference evidence="3 4" key="1">
    <citation type="submission" date="2012-08" db="EMBL/GenBank/DDBJ databases">
        <authorList>
            <person name="Gan P.H.P."/>
            <person name="Ikeda K."/>
            <person name="Irieda H."/>
            <person name="Narusaka M."/>
            <person name="O'Connell R.J."/>
            <person name="Narusaka Y."/>
            <person name="Takano Y."/>
            <person name="Kubo Y."/>
            <person name="Shirasu K."/>
        </authorList>
    </citation>
    <scope>NUCLEOTIDE SEQUENCE [LARGE SCALE GENOMIC DNA]</scope>
    <source>
        <strain evidence="3 4">Nara gc5</strain>
    </source>
</reference>
<feature type="region of interest" description="Disordered" evidence="1">
    <location>
        <begin position="334"/>
        <end position="389"/>
    </location>
</feature>
<proteinExistence type="predicted"/>
<evidence type="ECO:0000259" key="2">
    <source>
        <dbReference type="Pfam" id="PF13847"/>
    </source>
</evidence>
<comment type="caution">
    <text evidence="3">The sequence shown here is derived from an EMBL/GenBank/DDBJ whole genome shotgun (WGS) entry which is preliminary data.</text>
</comment>
<keyword evidence="3" id="KW-0489">Methyltransferase</keyword>
<reference evidence="3 4" key="2">
    <citation type="submission" date="2020-04" db="EMBL/GenBank/DDBJ databases">
        <title>Genome sequencing and assembly of multiple isolates from the Colletotrichum gloeosporioides species complex.</title>
        <authorList>
            <person name="Gan P."/>
            <person name="Shirasu K."/>
        </authorList>
    </citation>
    <scope>NUCLEOTIDE SEQUENCE [LARGE SCALE GENOMIC DNA]</scope>
    <source>
        <strain evidence="3 4">Nara gc5</strain>
    </source>
</reference>
<keyword evidence="3" id="KW-0808">Transferase</keyword>
<keyword evidence="4" id="KW-1185">Reference proteome</keyword>
<evidence type="ECO:0000256" key="1">
    <source>
        <dbReference type="SAM" id="MobiDB-lite"/>
    </source>
</evidence>
<gene>
    <name evidence="3" type="primary">ubiG-0</name>
    <name evidence="3" type="ORF">CGGC5_v006323</name>
</gene>
<dbReference type="Proteomes" id="UP000011096">
    <property type="component" value="Unassembled WGS sequence"/>
</dbReference>
<dbReference type="InterPro" id="IPR029063">
    <property type="entry name" value="SAM-dependent_MTases_sf"/>
</dbReference>
<evidence type="ECO:0000313" key="4">
    <source>
        <dbReference type="Proteomes" id="UP000011096"/>
    </source>
</evidence>
<feature type="compositionally biased region" description="Low complexity" evidence="1">
    <location>
        <begin position="653"/>
        <end position="666"/>
    </location>
</feature>
<dbReference type="InterPro" id="IPR025714">
    <property type="entry name" value="Methyltranfer_dom"/>
</dbReference>
<dbReference type="GeneID" id="43615105"/>
<dbReference type="EMBL" id="ANPB02000003">
    <property type="protein sequence ID" value="KAF4486464.1"/>
    <property type="molecule type" value="Genomic_DNA"/>
</dbReference>
<evidence type="ECO:0000313" key="3">
    <source>
        <dbReference type="EMBL" id="KAF4486464.1"/>
    </source>
</evidence>
<feature type="compositionally biased region" description="Polar residues" evidence="1">
    <location>
        <begin position="377"/>
        <end position="389"/>
    </location>
</feature>
<dbReference type="SUPFAM" id="SSF53335">
    <property type="entry name" value="S-adenosyl-L-methionine-dependent methyltransferases"/>
    <property type="match status" value="1"/>
</dbReference>
<dbReference type="InParanoid" id="A0A7J6JAG5"/>
<dbReference type="AlphaFoldDB" id="A0A7J6JAG5"/>
<dbReference type="PANTHER" id="PTHR43861">
    <property type="entry name" value="TRANS-ACONITATE 2-METHYLTRANSFERASE-RELATED"/>
    <property type="match status" value="1"/>
</dbReference>
<feature type="domain" description="Methyltransferase" evidence="2">
    <location>
        <begin position="58"/>
        <end position="169"/>
    </location>
</feature>
<feature type="region of interest" description="Disordered" evidence="1">
    <location>
        <begin position="595"/>
        <end position="674"/>
    </location>
</feature>
<protein>
    <submittedName>
        <fullName evidence="3">Ubiquinone biosynthesis O-methyltransferase</fullName>
    </submittedName>
</protein>
<dbReference type="OrthoDB" id="6329284at2759"/>
<dbReference type="RefSeq" id="XP_066009049.1">
    <property type="nucleotide sequence ID" value="XM_066151684.1"/>
</dbReference>
<dbReference type="Gene3D" id="3.40.50.150">
    <property type="entry name" value="Vaccinia Virus protein VP39"/>
    <property type="match status" value="1"/>
</dbReference>
<dbReference type="CDD" id="cd02440">
    <property type="entry name" value="AdoMet_MTases"/>
    <property type="match status" value="1"/>
</dbReference>
<keyword evidence="3" id="KW-0830">Ubiquinone</keyword>
<dbReference type="GO" id="GO:0008168">
    <property type="term" value="F:methyltransferase activity"/>
    <property type="evidence" value="ECO:0007669"/>
    <property type="project" value="UniProtKB-KW"/>
</dbReference>
<accession>A0A7J6JAG5</accession>
<name>A0A7J6JAG5_COLFN</name>
<organism evidence="3 4">
    <name type="scientific">Colletotrichum fructicola (strain Nara gc5)</name>
    <name type="common">Anthracnose fungus</name>
    <name type="synonym">Colletotrichum gloeosporioides (strain Nara gc5)</name>
    <dbReference type="NCBI Taxonomy" id="1213859"/>
    <lineage>
        <taxon>Eukaryota</taxon>
        <taxon>Fungi</taxon>
        <taxon>Dikarya</taxon>
        <taxon>Ascomycota</taxon>
        <taxon>Pezizomycotina</taxon>
        <taxon>Sordariomycetes</taxon>
        <taxon>Hypocreomycetidae</taxon>
        <taxon>Glomerellales</taxon>
        <taxon>Glomerellaceae</taxon>
        <taxon>Colletotrichum</taxon>
        <taxon>Colletotrichum gloeosporioides species complex</taxon>
    </lineage>
</organism>
<dbReference type="GO" id="GO:0032259">
    <property type="term" value="P:methylation"/>
    <property type="evidence" value="ECO:0007669"/>
    <property type="project" value="UniProtKB-KW"/>
</dbReference>
<sequence length="688" mass="74492">MRENGENVAKKALDGQYDGNNLATWDNIANYWDQSLGNGNDMYQECLLPTIQELGAPQKGERALDLGTGSAVIAAVLATSGAEVTAVDGSKLMLEKAEIRAKDAKLDVTFEVVDLLDTESLDDFSQRHPRFDLITCSMTLKELPDLEPLAAALPKLLAPGGRIVIINLHPAFSKPAGHRAMEVLENEKTGKQEFHRHIKVSKYLNVAPVKSEALRGQPYPLNLYHRPFWSLLDPFFRNGLLMDAMREPGFTGSDDPSQLQSYGLPSYIPPHQHPLGPQPATAALQQAREGRALRDEALNLLAKGLDALIGTAPARLKATAQDLIDSFTRFATAEISGPTPTPGPGKTYAQAVGGSTAGGPLSGPGPGPRPSRTTGRQPTNYANKPKQTQDLRLLVRLPAEHIPTSRSLAPHSVKMVVTKELNLQPQDLVEVRHTATGFSLRPQNKEIQALLLQRAPEIKNCLTAEKVEVPTRWYQYSIPFCPLYFTSLDGSKLRKASSSPSLKRSRKASAYSASQAQPVCFPQGSVPPNDTPLAAKAFTQTAFVPGKLSARTAASPRPLLVNGKLVIPTYKELRGIRKVGGKASDDLLASQTCSLGSTQQAEARPGATSKRPRPLTPTQDSIVVADTASITGSSSSMDEDEAEDSKALPLTNRPIRPLPSSSRSQRVTQKPDYNVINAYTHLDLDSEQ</sequence>